<accession>A0A0A9EKY4</accession>
<evidence type="ECO:0000313" key="2">
    <source>
        <dbReference type="EMBL" id="JAD96697.1"/>
    </source>
</evidence>
<proteinExistence type="predicted"/>
<name>A0A0A9EKY4_ARUDO</name>
<dbReference type="AlphaFoldDB" id="A0A0A9EKY4"/>
<evidence type="ECO:0000256" key="1">
    <source>
        <dbReference type="SAM" id="MobiDB-lite"/>
    </source>
</evidence>
<protein>
    <submittedName>
        <fullName evidence="2">Uncharacterized protein</fullName>
    </submittedName>
</protein>
<sequence>MRAGRGSRARWRWCSPGRGWRASRGGTSRSCRRRRRRR</sequence>
<dbReference type="EMBL" id="GBRH01201198">
    <property type="protein sequence ID" value="JAD96697.1"/>
    <property type="molecule type" value="Transcribed_RNA"/>
</dbReference>
<reference evidence="2" key="1">
    <citation type="submission" date="2014-09" db="EMBL/GenBank/DDBJ databases">
        <authorList>
            <person name="Magalhaes I.L.F."/>
            <person name="Oliveira U."/>
            <person name="Santos F.R."/>
            <person name="Vidigal T.H.D.A."/>
            <person name="Brescovit A.D."/>
            <person name="Santos A.J."/>
        </authorList>
    </citation>
    <scope>NUCLEOTIDE SEQUENCE</scope>
    <source>
        <tissue evidence="2">Shoot tissue taken approximately 20 cm above the soil surface</tissue>
    </source>
</reference>
<reference evidence="2" key="2">
    <citation type="journal article" date="2015" name="Data Brief">
        <title>Shoot transcriptome of the giant reed, Arundo donax.</title>
        <authorList>
            <person name="Barrero R.A."/>
            <person name="Guerrero F.D."/>
            <person name="Moolhuijzen P."/>
            <person name="Goolsby J.A."/>
            <person name="Tidwell J."/>
            <person name="Bellgard S.E."/>
            <person name="Bellgard M.I."/>
        </authorList>
    </citation>
    <scope>NUCLEOTIDE SEQUENCE</scope>
    <source>
        <tissue evidence="2">Shoot tissue taken approximately 20 cm above the soil surface</tissue>
    </source>
</reference>
<organism evidence="2">
    <name type="scientific">Arundo donax</name>
    <name type="common">Giant reed</name>
    <name type="synonym">Donax arundinaceus</name>
    <dbReference type="NCBI Taxonomy" id="35708"/>
    <lineage>
        <taxon>Eukaryota</taxon>
        <taxon>Viridiplantae</taxon>
        <taxon>Streptophyta</taxon>
        <taxon>Embryophyta</taxon>
        <taxon>Tracheophyta</taxon>
        <taxon>Spermatophyta</taxon>
        <taxon>Magnoliopsida</taxon>
        <taxon>Liliopsida</taxon>
        <taxon>Poales</taxon>
        <taxon>Poaceae</taxon>
        <taxon>PACMAD clade</taxon>
        <taxon>Arundinoideae</taxon>
        <taxon>Arundineae</taxon>
        <taxon>Arundo</taxon>
    </lineage>
</organism>
<feature type="region of interest" description="Disordered" evidence="1">
    <location>
        <begin position="17"/>
        <end position="38"/>
    </location>
</feature>